<gene>
    <name evidence="2" type="ORF">HNQ62_002934</name>
</gene>
<evidence type="ECO:0000313" key="2">
    <source>
        <dbReference type="EMBL" id="MBB5255159.1"/>
    </source>
</evidence>
<evidence type="ECO:0000313" key="3">
    <source>
        <dbReference type="Proteomes" id="UP000582213"/>
    </source>
</evidence>
<dbReference type="EMBL" id="JACHFY010000048">
    <property type="protein sequence ID" value="MBB5255159.1"/>
    <property type="molecule type" value="Genomic_DNA"/>
</dbReference>
<dbReference type="Proteomes" id="UP000582213">
    <property type="component" value="Unassembled WGS sequence"/>
</dbReference>
<dbReference type="PANTHER" id="PTHR34847">
    <property type="entry name" value="NODULATION PROTEIN U"/>
    <property type="match status" value="1"/>
</dbReference>
<dbReference type="RefSeq" id="WP_311732980.1">
    <property type="nucleotide sequence ID" value="NZ_JACHFY010000048.1"/>
</dbReference>
<dbReference type="PANTHER" id="PTHR34847:SF1">
    <property type="entry name" value="NODULATION PROTEIN U"/>
    <property type="match status" value="1"/>
</dbReference>
<sequence length="350" mass="40134">MTIVVGFNFPVIHDNAIAIIQDGKLIFATEEERFTRHKHSIAEPPINALIQGFKFLAKQGIKPSDIDAYAVNFNPKFYPKRTRDHFYKNMYLLSVKFGFKPYILEAIKEYILSYLFRIPTYMEFAKRIIIHSIREAGFNISENQIKIYPVEHHLTHAASAYYFSGFNSATVLTIDGWGEIDSTVIWKVKSGEFEKISSIPAYYGSIGALWDFVSQNLNFGILEGPGKVMGLAPYGHENLLYKRKFDELLEISDDKYPYVLSSKYSEVFIDLEKQYQVIADYITGGKIDWNPRGQIDQRAADIAYELQRFTDNLLIHIGKWAKSHTDEDRVALAGGVALNAKANMELYYSR</sequence>
<accession>A0A7J9RYL9</accession>
<evidence type="ECO:0000259" key="1">
    <source>
        <dbReference type="Pfam" id="PF02543"/>
    </source>
</evidence>
<dbReference type="InterPro" id="IPR003696">
    <property type="entry name" value="Carbtransf_dom"/>
</dbReference>
<name>A0A7J9RYL9_SULOH</name>
<proteinExistence type="predicted"/>
<keyword evidence="2" id="KW-0808">Transferase</keyword>
<dbReference type="CDD" id="cd24098">
    <property type="entry name" value="ASKHA_NBD_TobZ_N"/>
    <property type="match status" value="1"/>
</dbReference>
<feature type="domain" description="Carbamoyltransferase" evidence="1">
    <location>
        <begin position="11"/>
        <end position="347"/>
    </location>
</feature>
<dbReference type="InterPro" id="IPR051338">
    <property type="entry name" value="NodU/CmcH_Carbamoyltrnsfr"/>
</dbReference>
<protein>
    <submittedName>
        <fullName evidence="2">Putative NodU family carbamoyl transferase</fullName>
    </submittedName>
</protein>
<comment type="caution">
    <text evidence="2">The sequence shown here is derived from an EMBL/GenBank/DDBJ whole genome shotgun (WGS) entry which is preliminary data.</text>
</comment>
<dbReference type="InterPro" id="IPR043129">
    <property type="entry name" value="ATPase_NBD"/>
</dbReference>
<dbReference type="Gene3D" id="3.30.420.40">
    <property type="match status" value="2"/>
</dbReference>
<dbReference type="Pfam" id="PF02543">
    <property type="entry name" value="Carbam_trans_N"/>
    <property type="match status" value="1"/>
</dbReference>
<dbReference type="SUPFAM" id="SSF53067">
    <property type="entry name" value="Actin-like ATPase domain"/>
    <property type="match status" value="1"/>
</dbReference>
<dbReference type="GO" id="GO:0016740">
    <property type="term" value="F:transferase activity"/>
    <property type="evidence" value="ECO:0007669"/>
    <property type="project" value="UniProtKB-KW"/>
</dbReference>
<dbReference type="AlphaFoldDB" id="A0A7J9RYL9"/>
<organism evidence="2 3">
    <name type="scientific">Sulfurisphaera ohwakuensis</name>
    <dbReference type="NCBI Taxonomy" id="69656"/>
    <lineage>
        <taxon>Archaea</taxon>
        <taxon>Thermoproteota</taxon>
        <taxon>Thermoprotei</taxon>
        <taxon>Sulfolobales</taxon>
        <taxon>Sulfolobaceae</taxon>
        <taxon>Sulfurisphaera</taxon>
    </lineage>
</organism>
<reference evidence="2 3" key="1">
    <citation type="submission" date="2020-08" db="EMBL/GenBank/DDBJ databases">
        <title>Genomic Encyclopedia of Type Strains, Phase IV (KMG-IV): sequencing the most valuable type-strain genomes for metagenomic binning, comparative biology and taxonomic classification.</title>
        <authorList>
            <person name="Goeker M."/>
        </authorList>
    </citation>
    <scope>NUCLEOTIDE SEQUENCE [LARGE SCALE GENOMIC DNA]</scope>
    <source>
        <strain evidence="2 3">DSM 12421</strain>
    </source>
</reference>
<feature type="non-terminal residue" evidence="2">
    <location>
        <position position="350"/>
    </location>
</feature>